<dbReference type="InterPro" id="IPR035892">
    <property type="entry name" value="C2_domain_sf"/>
</dbReference>
<dbReference type="GO" id="GO:0005886">
    <property type="term" value="C:plasma membrane"/>
    <property type="evidence" value="ECO:0007669"/>
    <property type="project" value="TreeGrafter"/>
</dbReference>
<dbReference type="Gene3D" id="3.90.190.10">
    <property type="entry name" value="Protein tyrosine phosphatase superfamily"/>
    <property type="match status" value="1"/>
</dbReference>
<feature type="domain" description="Phosphatase tensin-type" evidence="24">
    <location>
        <begin position="13"/>
        <end position="184"/>
    </location>
</feature>
<evidence type="ECO:0000256" key="18">
    <source>
        <dbReference type="ARBA" id="ARBA00044309"/>
    </source>
</evidence>
<evidence type="ECO:0000256" key="16">
    <source>
        <dbReference type="ARBA" id="ARBA00043760"/>
    </source>
</evidence>
<evidence type="ECO:0000256" key="19">
    <source>
        <dbReference type="ARBA" id="ARBA00047986"/>
    </source>
</evidence>
<comment type="subcellular location">
    <subcellularLocation>
        <location evidence="1">Cell projection</location>
        <location evidence="1">Neuron projection</location>
    </subcellularLocation>
    <subcellularLocation>
        <location evidence="2">Cytoplasm</location>
    </subcellularLocation>
</comment>
<evidence type="ECO:0000256" key="3">
    <source>
        <dbReference type="ARBA" id="ARBA00007881"/>
    </source>
</evidence>
<accession>A0AAV4ETF8</accession>
<comment type="catalytic activity">
    <reaction evidence="15">
        <text>1D-myo-inositol 1,3,4,5-tetrakisphosphate + H2O = 1D-myo-inositol 1,4,5-trisphosphate + phosphate</text>
        <dbReference type="Rhea" id="RHEA:77155"/>
        <dbReference type="ChEBI" id="CHEBI:15377"/>
        <dbReference type="ChEBI" id="CHEBI:43474"/>
        <dbReference type="ChEBI" id="CHEBI:57895"/>
        <dbReference type="ChEBI" id="CHEBI:203600"/>
    </reaction>
    <physiologicalReaction direction="left-to-right" evidence="15">
        <dbReference type="Rhea" id="RHEA:77156"/>
    </physiologicalReaction>
</comment>
<comment type="catalytic activity">
    <reaction evidence="12">
        <text>1,2-dihexadecanoyl-sn-glycero-3-phospho-(1D-myo-inositol-3,4,5-trisphosphate) + H2O = 1,2-dihexadecanoyl-sn-glycero-3-phospho-(1D-myo-inositol-4,5-bisphosphate) + phosphate</text>
        <dbReference type="Rhea" id="RHEA:43560"/>
        <dbReference type="ChEBI" id="CHEBI:15377"/>
        <dbReference type="ChEBI" id="CHEBI:43474"/>
        <dbReference type="ChEBI" id="CHEBI:83420"/>
        <dbReference type="ChEBI" id="CHEBI:83423"/>
    </reaction>
    <physiologicalReaction direction="left-to-right" evidence="12">
        <dbReference type="Rhea" id="RHEA:43561"/>
    </physiologicalReaction>
</comment>
<dbReference type="SMART" id="SM00404">
    <property type="entry name" value="PTPc_motif"/>
    <property type="match status" value="1"/>
</dbReference>
<evidence type="ECO:0000256" key="9">
    <source>
        <dbReference type="ARBA" id="ARBA00022912"/>
    </source>
</evidence>
<dbReference type="PANTHER" id="PTHR12305">
    <property type="entry name" value="PHOSPHATASE WITH HOMOLOGY TO TENSIN"/>
    <property type="match status" value="1"/>
</dbReference>
<dbReference type="GO" id="GO:0051896">
    <property type="term" value="P:regulation of phosphatidylinositol 3-kinase/protein kinase B signal transduction"/>
    <property type="evidence" value="ECO:0007669"/>
    <property type="project" value="TreeGrafter"/>
</dbReference>
<sequence>MALLKGLVSRNKRRLKEDGFDLDLTYIYPNIIAMGFPAEKLEGVYRNHMEDVIKFLETKHKDHYKVYNLCSERKYDPIKFQNRVAHYPFDDHNPPRLELIRPFCEDLDQWLVQDKDNVAVIHCKAGKGRTGVMICAYMLHRQRFKDAESALKHYGQVRTQDEKGVTIPSQRRYVLYYAELLKPGVVYRQVSLLLRGIQFETIPMFSGGTCTPFFEVHQLKVKVYTSPAYDGVGKERNSFFMPVNQSNQSVPLCGDIKMEFFNKSKINKKEKMFHFWFNTFFVREHEKSHQNGAANSSSGSYENNELLSLTFTKNELDRANKDKAHRLFSPNFRVRVLFSPMHYNGNTNLERSRSADDMTASQLSQYQLHYLPTVHSSGRFGAVPHIETSLNLLQPRHRNNMSSPSSPVASQLPLSPLTPPLSSSTAFTSRPINNPISRTALDRYHLLASDRGHIHPSILSQSSTQLPLSSASHQQMSVHNLHSPVTFFGGDNSDTAGSEGASQQCSDYDPTDNDNLSDDTDADEDEWRGCDITQV</sequence>
<dbReference type="PROSITE" id="PS51182">
    <property type="entry name" value="C2_TENSIN"/>
    <property type="match status" value="1"/>
</dbReference>
<evidence type="ECO:0000256" key="17">
    <source>
        <dbReference type="ARBA" id="ARBA00043762"/>
    </source>
</evidence>
<dbReference type="Gene3D" id="2.60.40.1110">
    <property type="match status" value="1"/>
</dbReference>
<organism evidence="26 27">
    <name type="scientific">Elysia marginata</name>
    <dbReference type="NCBI Taxonomy" id="1093978"/>
    <lineage>
        <taxon>Eukaryota</taxon>
        <taxon>Metazoa</taxon>
        <taxon>Spiralia</taxon>
        <taxon>Lophotrochozoa</taxon>
        <taxon>Mollusca</taxon>
        <taxon>Gastropoda</taxon>
        <taxon>Heterobranchia</taxon>
        <taxon>Euthyneura</taxon>
        <taxon>Panpulmonata</taxon>
        <taxon>Sacoglossa</taxon>
        <taxon>Placobranchoidea</taxon>
        <taxon>Plakobranchidae</taxon>
        <taxon>Elysia</taxon>
    </lineage>
</organism>
<feature type="domain" description="C2 tensin-type" evidence="25">
    <location>
        <begin position="189"/>
        <end position="341"/>
    </location>
</feature>
<dbReference type="GO" id="GO:0005829">
    <property type="term" value="C:cytosol"/>
    <property type="evidence" value="ECO:0007669"/>
    <property type="project" value="TreeGrafter"/>
</dbReference>
<keyword evidence="8" id="KW-0378">Hydrolase</keyword>
<dbReference type="AlphaFoldDB" id="A0AAV4ETF8"/>
<dbReference type="InterPro" id="IPR014020">
    <property type="entry name" value="Tensin_C2-dom"/>
</dbReference>
<dbReference type="InterPro" id="IPR029023">
    <property type="entry name" value="Tensin_phosphatase"/>
</dbReference>
<comment type="similarity">
    <text evidence="3">Belongs to the PTEN phosphatase protein family.</text>
</comment>
<comment type="catalytic activity">
    <reaction evidence="21">
        <text>O-phospho-L-tyrosyl-[protein] + H2O = L-tyrosyl-[protein] + phosphate</text>
        <dbReference type="Rhea" id="RHEA:10684"/>
        <dbReference type="Rhea" id="RHEA-COMP:10136"/>
        <dbReference type="Rhea" id="RHEA-COMP:20101"/>
        <dbReference type="ChEBI" id="CHEBI:15377"/>
        <dbReference type="ChEBI" id="CHEBI:43474"/>
        <dbReference type="ChEBI" id="CHEBI:46858"/>
        <dbReference type="ChEBI" id="CHEBI:61978"/>
        <dbReference type="EC" id="3.1.3.48"/>
    </reaction>
    <physiologicalReaction direction="left-to-right" evidence="21">
        <dbReference type="Rhea" id="RHEA:10685"/>
    </physiologicalReaction>
</comment>
<keyword evidence="7" id="KW-0963">Cytoplasm</keyword>
<dbReference type="GO" id="GO:0048870">
    <property type="term" value="P:cell motility"/>
    <property type="evidence" value="ECO:0007669"/>
    <property type="project" value="TreeGrafter"/>
</dbReference>
<feature type="domain" description="Tyrosine specific protein phosphatases" evidence="23">
    <location>
        <begin position="94"/>
        <end position="172"/>
    </location>
</feature>
<evidence type="ECO:0000256" key="13">
    <source>
        <dbReference type="ARBA" id="ARBA00034268"/>
    </source>
</evidence>
<evidence type="ECO:0000256" key="10">
    <source>
        <dbReference type="ARBA" id="ARBA00023098"/>
    </source>
</evidence>
<dbReference type="InterPro" id="IPR051281">
    <property type="entry name" value="Dual-spec_lipid-protein_phosph"/>
</dbReference>
<keyword evidence="11" id="KW-0966">Cell projection</keyword>
<evidence type="ECO:0000256" key="12">
    <source>
        <dbReference type="ARBA" id="ARBA00034256"/>
    </source>
</evidence>
<keyword evidence="9" id="KW-0904">Protein phosphatase</keyword>
<dbReference type="Pfam" id="PF22785">
    <property type="entry name" value="Tc-R-P"/>
    <property type="match status" value="1"/>
</dbReference>
<proteinExistence type="inferred from homology"/>
<dbReference type="Proteomes" id="UP000762676">
    <property type="component" value="Unassembled WGS sequence"/>
</dbReference>
<dbReference type="Pfam" id="PF10409">
    <property type="entry name" value="PTEN_C2"/>
    <property type="match status" value="1"/>
</dbReference>
<evidence type="ECO:0000256" key="1">
    <source>
        <dbReference type="ARBA" id="ARBA00004487"/>
    </source>
</evidence>
<feature type="compositionally biased region" description="Low complexity" evidence="22">
    <location>
        <begin position="412"/>
        <end position="425"/>
    </location>
</feature>
<feature type="compositionally biased region" description="Acidic residues" evidence="22">
    <location>
        <begin position="509"/>
        <end position="526"/>
    </location>
</feature>
<dbReference type="EC" id="3.1.3.48" evidence="5"/>
<dbReference type="GO" id="GO:0016314">
    <property type="term" value="F:phosphatidylinositol-3,4,5-trisphosphate 3-phosphatase activity"/>
    <property type="evidence" value="ECO:0007669"/>
    <property type="project" value="UniProtKB-EC"/>
</dbReference>
<dbReference type="GO" id="GO:0004725">
    <property type="term" value="F:protein tyrosine phosphatase activity"/>
    <property type="evidence" value="ECO:0007669"/>
    <property type="project" value="UniProtKB-EC"/>
</dbReference>
<dbReference type="InterPro" id="IPR003595">
    <property type="entry name" value="Tyr_Pase_cat"/>
</dbReference>
<evidence type="ECO:0000256" key="11">
    <source>
        <dbReference type="ARBA" id="ARBA00023273"/>
    </source>
</evidence>
<evidence type="ECO:0000259" key="23">
    <source>
        <dbReference type="PROSITE" id="PS50056"/>
    </source>
</evidence>
<dbReference type="FunFam" id="3.90.190.10:FF:000029">
    <property type="entry name" value="Phosphatidylinositol 3,4,5-trisphosphate 3-phosphatase and dual-specificity protein phosphatase PTEN"/>
    <property type="match status" value="1"/>
</dbReference>
<evidence type="ECO:0000256" key="4">
    <source>
        <dbReference type="ARBA" id="ARBA00013015"/>
    </source>
</evidence>
<dbReference type="EMBL" id="BMAT01010924">
    <property type="protein sequence ID" value="GFR63441.1"/>
    <property type="molecule type" value="Genomic_DNA"/>
</dbReference>
<dbReference type="PROSITE" id="PS51181">
    <property type="entry name" value="PPASE_TENSIN"/>
    <property type="match status" value="1"/>
</dbReference>
<evidence type="ECO:0000256" key="7">
    <source>
        <dbReference type="ARBA" id="ARBA00022490"/>
    </source>
</evidence>
<evidence type="ECO:0000256" key="14">
    <source>
        <dbReference type="ARBA" id="ARBA00034338"/>
    </source>
</evidence>
<dbReference type="PROSITE" id="PS00383">
    <property type="entry name" value="TYR_PHOSPHATASE_1"/>
    <property type="match status" value="1"/>
</dbReference>
<comment type="catalytic activity">
    <reaction evidence="19">
        <text>O-phospho-L-seryl-[protein] + H2O = L-seryl-[protein] + phosphate</text>
        <dbReference type="Rhea" id="RHEA:20629"/>
        <dbReference type="Rhea" id="RHEA-COMP:9863"/>
        <dbReference type="Rhea" id="RHEA-COMP:11604"/>
        <dbReference type="ChEBI" id="CHEBI:15377"/>
        <dbReference type="ChEBI" id="CHEBI:29999"/>
        <dbReference type="ChEBI" id="CHEBI:43474"/>
        <dbReference type="ChEBI" id="CHEBI:83421"/>
        <dbReference type="EC" id="3.1.3.16"/>
    </reaction>
    <physiologicalReaction direction="left-to-right" evidence="19">
        <dbReference type="Rhea" id="RHEA:20630"/>
    </physiologicalReaction>
</comment>
<dbReference type="SMART" id="SM01301">
    <property type="entry name" value="PTPlike_phytase"/>
    <property type="match status" value="1"/>
</dbReference>
<evidence type="ECO:0000259" key="25">
    <source>
        <dbReference type="PROSITE" id="PS51182"/>
    </source>
</evidence>
<comment type="catalytic activity">
    <reaction evidence="17">
        <text>1D-myo-inositol 1,3,4,5,6-pentakisphosphate + H2O = 1D-myo-inositol 1,4,5,6-tetrakisphosphate + phosphate</text>
        <dbReference type="Rhea" id="RHEA:77143"/>
        <dbReference type="ChEBI" id="CHEBI:15377"/>
        <dbReference type="ChEBI" id="CHEBI:43474"/>
        <dbReference type="ChEBI" id="CHEBI:57627"/>
        <dbReference type="ChEBI" id="CHEBI:57733"/>
    </reaction>
    <physiologicalReaction direction="left-to-right" evidence="17">
        <dbReference type="Rhea" id="RHEA:77144"/>
    </physiologicalReaction>
</comment>
<dbReference type="GO" id="GO:0046856">
    <property type="term" value="P:phosphatidylinositol dephosphorylation"/>
    <property type="evidence" value="ECO:0007669"/>
    <property type="project" value="TreeGrafter"/>
</dbReference>
<evidence type="ECO:0000313" key="26">
    <source>
        <dbReference type="EMBL" id="GFR63441.1"/>
    </source>
</evidence>
<dbReference type="PANTHER" id="PTHR12305:SF81">
    <property type="entry name" value="PHOSPHATIDYLINOSITOL 3,4,5-TRISPHOSPHATE 3-PHOSPHATASE AND DUAL-SPECIFICITY PROTEIN PHOSPHATASE PTEN"/>
    <property type="match status" value="1"/>
</dbReference>
<keyword evidence="27" id="KW-1185">Reference proteome</keyword>
<dbReference type="GO" id="GO:0005634">
    <property type="term" value="C:nucleus"/>
    <property type="evidence" value="ECO:0007669"/>
    <property type="project" value="TreeGrafter"/>
</dbReference>
<evidence type="ECO:0000313" key="27">
    <source>
        <dbReference type="Proteomes" id="UP000762676"/>
    </source>
</evidence>
<dbReference type="EC" id="3.1.3.67" evidence="4"/>
<evidence type="ECO:0000256" key="2">
    <source>
        <dbReference type="ARBA" id="ARBA00004496"/>
    </source>
</evidence>
<reference evidence="26 27" key="1">
    <citation type="journal article" date="2021" name="Elife">
        <title>Chloroplast acquisition without the gene transfer in kleptoplastic sea slugs, Plakobranchus ocellatus.</title>
        <authorList>
            <person name="Maeda T."/>
            <person name="Takahashi S."/>
            <person name="Yoshida T."/>
            <person name="Shimamura S."/>
            <person name="Takaki Y."/>
            <person name="Nagai Y."/>
            <person name="Toyoda A."/>
            <person name="Suzuki Y."/>
            <person name="Arimoto A."/>
            <person name="Ishii H."/>
            <person name="Satoh N."/>
            <person name="Nishiyama T."/>
            <person name="Hasebe M."/>
            <person name="Maruyama T."/>
            <person name="Minagawa J."/>
            <person name="Obokata J."/>
            <person name="Shigenobu S."/>
        </authorList>
    </citation>
    <scope>NUCLEOTIDE SEQUENCE [LARGE SCALE GENOMIC DNA]</scope>
</reference>
<gene>
    <name evidence="26" type="ORF">ElyMa_005484400</name>
</gene>
<name>A0AAV4ETF8_9GAST</name>
<dbReference type="PROSITE" id="PS50056">
    <property type="entry name" value="TYR_PHOSPHATASE_2"/>
    <property type="match status" value="1"/>
</dbReference>
<dbReference type="GO" id="GO:0043491">
    <property type="term" value="P:phosphatidylinositol 3-kinase/protein kinase B signal transduction"/>
    <property type="evidence" value="ECO:0007669"/>
    <property type="project" value="TreeGrafter"/>
</dbReference>
<dbReference type="InterPro" id="IPR000387">
    <property type="entry name" value="Tyr_Pase_dom"/>
</dbReference>
<evidence type="ECO:0000256" key="5">
    <source>
        <dbReference type="ARBA" id="ARBA00013064"/>
    </source>
</evidence>
<evidence type="ECO:0000256" key="20">
    <source>
        <dbReference type="ARBA" id="ARBA00048832"/>
    </source>
</evidence>
<comment type="catalytic activity">
    <reaction evidence="13">
        <text>1,2-dioctanoyl-sn-glycero-3-phospho-(1D-myo-inositol-3,4,5-trisphosphate) + H2O = 1,2-dioctanoyl-sn-glycero-3-phospho-(1D-myo-inositol-4,5-bisphosphate) + phosphate</text>
        <dbReference type="Rhea" id="RHEA:43552"/>
        <dbReference type="ChEBI" id="CHEBI:15377"/>
        <dbReference type="ChEBI" id="CHEBI:43474"/>
        <dbReference type="ChEBI" id="CHEBI:83416"/>
        <dbReference type="ChEBI" id="CHEBI:83419"/>
    </reaction>
    <physiologicalReaction direction="left-to-right" evidence="13">
        <dbReference type="Rhea" id="RHEA:43553"/>
    </physiologicalReaction>
</comment>
<feature type="compositionally biased region" description="Polar residues" evidence="22">
    <location>
        <begin position="400"/>
        <end position="409"/>
    </location>
</feature>
<comment type="caution">
    <text evidence="26">The sequence shown here is derived from an EMBL/GenBank/DDBJ whole genome shotgun (WGS) entry which is preliminary data.</text>
</comment>
<dbReference type="InterPro" id="IPR045101">
    <property type="entry name" value="PTP_PTEN"/>
</dbReference>
<keyword evidence="10" id="KW-0443">Lipid metabolism</keyword>
<dbReference type="SUPFAM" id="SSF49562">
    <property type="entry name" value="C2 domain (Calcium/lipid-binding domain, CaLB)"/>
    <property type="match status" value="1"/>
</dbReference>
<dbReference type="SMART" id="SM01326">
    <property type="entry name" value="PTEN_C2"/>
    <property type="match status" value="1"/>
</dbReference>
<feature type="compositionally biased region" description="Polar residues" evidence="22">
    <location>
        <begin position="492"/>
        <end position="506"/>
    </location>
</feature>
<dbReference type="InterPro" id="IPR029021">
    <property type="entry name" value="Prot-tyrosine_phosphatase-like"/>
</dbReference>
<dbReference type="GO" id="GO:0008285">
    <property type="term" value="P:negative regulation of cell population proliferation"/>
    <property type="evidence" value="ECO:0007669"/>
    <property type="project" value="TreeGrafter"/>
</dbReference>
<feature type="region of interest" description="Disordered" evidence="22">
    <location>
        <begin position="397"/>
        <end position="430"/>
    </location>
</feature>
<evidence type="ECO:0000256" key="8">
    <source>
        <dbReference type="ARBA" id="ARBA00022801"/>
    </source>
</evidence>
<evidence type="ECO:0000256" key="22">
    <source>
        <dbReference type="SAM" id="MobiDB-lite"/>
    </source>
</evidence>
<dbReference type="GO" id="GO:0043005">
    <property type="term" value="C:neuron projection"/>
    <property type="evidence" value="ECO:0007669"/>
    <property type="project" value="UniProtKB-SubCell"/>
</dbReference>
<comment type="catalytic activity">
    <reaction evidence="20">
        <text>O-phospho-L-threonyl-[protein] + H2O = L-threonyl-[protein] + phosphate</text>
        <dbReference type="Rhea" id="RHEA:47004"/>
        <dbReference type="Rhea" id="RHEA-COMP:11060"/>
        <dbReference type="Rhea" id="RHEA-COMP:11605"/>
        <dbReference type="ChEBI" id="CHEBI:15377"/>
        <dbReference type="ChEBI" id="CHEBI:30013"/>
        <dbReference type="ChEBI" id="CHEBI:43474"/>
        <dbReference type="ChEBI" id="CHEBI:61977"/>
        <dbReference type="EC" id="3.1.3.16"/>
    </reaction>
    <physiologicalReaction direction="left-to-right" evidence="20">
        <dbReference type="Rhea" id="RHEA:47005"/>
    </physiologicalReaction>
</comment>
<evidence type="ECO:0000256" key="21">
    <source>
        <dbReference type="ARBA" id="ARBA00051341"/>
    </source>
</evidence>
<feature type="region of interest" description="Disordered" evidence="22">
    <location>
        <begin position="483"/>
        <end position="535"/>
    </location>
</feature>
<comment type="catalytic activity">
    <reaction evidence="16">
        <text>a 1,2-diacyl-sn-glycero-3-phospho-(1D-myo-inositol-3,4,5-trisphosphate) + H2O = a 1,2-diacyl-sn-glycero-3-phospho-(1D-myo-inositol-4,5-bisphosphate) + phosphate</text>
        <dbReference type="Rhea" id="RHEA:25017"/>
        <dbReference type="ChEBI" id="CHEBI:15377"/>
        <dbReference type="ChEBI" id="CHEBI:43474"/>
        <dbReference type="ChEBI" id="CHEBI:57836"/>
        <dbReference type="ChEBI" id="CHEBI:58456"/>
        <dbReference type="EC" id="3.1.3.67"/>
    </reaction>
    <physiologicalReaction direction="left-to-right" evidence="16">
        <dbReference type="Rhea" id="RHEA:25018"/>
    </physiologicalReaction>
</comment>
<dbReference type="EC" id="3.1.3.16" evidence="6"/>
<dbReference type="GO" id="GO:0004722">
    <property type="term" value="F:protein serine/threonine phosphatase activity"/>
    <property type="evidence" value="ECO:0007669"/>
    <property type="project" value="UniProtKB-EC"/>
</dbReference>
<evidence type="ECO:0000256" key="15">
    <source>
        <dbReference type="ARBA" id="ARBA00043734"/>
    </source>
</evidence>
<dbReference type="GO" id="GO:0050793">
    <property type="term" value="P:regulation of developmental process"/>
    <property type="evidence" value="ECO:0007669"/>
    <property type="project" value="UniProtKB-ARBA"/>
</dbReference>
<dbReference type="InterPro" id="IPR016130">
    <property type="entry name" value="Tyr_Pase_AS"/>
</dbReference>
<evidence type="ECO:0000256" key="6">
    <source>
        <dbReference type="ARBA" id="ARBA00013081"/>
    </source>
</evidence>
<evidence type="ECO:0000259" key="24">
    <source>
        <dbReference type="PROSITE" id="PS51181"/>
    </source>
</evidence>
<dbReference type="CDD" id="cd14509">
    <property type="entry name" value="PTP_PTEN"/>
    <property type="match status" value="1"/>
</dbReference>
<dbReference type="SUPFAM" id="SSF52799">
    <property type="entry name" value="(Phosphotyrosine protein) phosphatases II"/>
    <property type="match status" value="1"/>
</dbReference>
<protein>
    <recommendedName>
        <fullName evidence="14">Phosphatidylinositol 3,4,5-trisphosphate 3-phosphatase and dual-specificity protein phosphatase PTEN</fullName>
        <ecNumber evidence="6">3.1.3.16</ecNumber>
        <ecNumber evidence="5">3.1.3.48</ecNumber>
        <ecNumber evidence="4">3.1.3.67</ecNumber>
    </recommendedName>
    <alternativeName>
        <fullName evidence="18">Inositol polyphosphate 3-phosphatase</fullName>
    </alternativeName>
</protein>